<accession>A0AA94LLM0</accession>
<dbReference type="Proteomes" id="UP000198427">
    <property type="component" value="Unassembled WGS sequence"/>
</dbReference>
<reference evidence="1 2" key="1">
    <citation type="submission" date="2017-06" db="EMBL/GenBank/DDBJ databases">
        <authorList>
            <person name="Varghese N."/>
            <person name="Submissions S."/>
        </authorList>
    </citation>
    <scope>NUCLEOTIDE SEQUENCE [LARGE SCALE GENOMIC DNA]</scope>
    <source>
        <strain evidence="1 2">DSM 26989</strain>
    </source>
</reference>
<evidence type="ECO:0000313" key="2">
    <source>
        <dbReference type="Proteomes" id="UP000198427"/>
    </source>
</evidence>
<evidence type="ECO:0000313" key="1">
    <source>
        <dbReference type="EMBL" id="SNS07027.1"/>
    </source>
</evidence>
<dbReference type="EMBL" id="FZNZ01000035">
    <property type="protein sequence ID" value="SNS07027.1"/>
    <property type="molecule type" value="Genomic_DNA"/>
</dbReference>
<keyword evidence="2" id="KW-1185">Reference proteome</keyword>
<gene>
    <name evidence="1" type="ORF">SAMN06265364_13520</name>
</gene>
<organism evidence="1 2">
    <name type="scientific">Prevotella jejuni</name>
    <dbReference type="NCBI Taxonomy" id="1177574"/>
    <lineage>
        <taxon>Bacteria</taxon>
        <taxon>Pseudomonadati</taxon>
        <taxon>Bacteroidota</taxon>
        <taxon>Bacteroidia</taxon>
        <taxon>Bacteroidales</taxon>
        <taxon>Prevotellaceae</taxon>
        <taxon>Prevotella</taxon>
    </lineage>
</organism>
<protein>
    <submittedName>
        <fullName evidence="1">Uncharacterized protein</fullName>
    </submittedName>
</protein>
<dbReference type="AlphaFoldDB" id="A0AA94LLM0"/>
<sequence length="31" mass="3725">MKIIRNQIYSWKRKGLGRQATNSKIRYKSSL</sequence>
<name>A0AA94LLM0_9BACT</name>
<proteinExistence type="predicted"/>
<comment type="caution">
    <text evidence="1">The sequence shown here is derived from an EMBL/GenBank/DDBJ whole genome shotgun (WGS) entry which is preliminary data.</text>
</comment>